<feature type="region of interest" description="Disordered" evidence="4">
    <location>
        <begin position="71"/>
        <end position="119"/>
    </location>
</feature>
<evidence type="ECO:0000256" key="2">
    <source>
        <dbReference type="ARBA" id="ARBA00022703"/>
    </source>
</evidence>
<evidence type="ECO:0000313" key="6">
    <source>
        <dbReference type="EMBL" id="EAU93616.2"/>
    </source>
</evidence>
<proteinExistence type="inferred from homology"/>
<dbReference type="eggNOG" id="KOG1546">
    <property type="taxonomic scope" value="Eukaryota"/>
</dbReference>
<organism evidence="6 7">
    <name type="scientific">Coprinopsis cinerea (strain Okayama-7 / 130 / ATCC MYA-4618 / FGSC 9003)</name>
    <name type="common">Inky cap fungus</name>
    <name type="synonym">Hormographiella aspergillata</name>
    <dbReference type="NCBI Taxonomy" id="240176"/>
    <lineage>
        <taxon>Eukaryota</taxon>
        <taxon>Fungi</taxon>
        <taxon>Dikarya</taxon>
        <taxon>Basidiomycota</taxon>
        <taxon>Agaricomycotina</taxon>
        <taxon>Agaricomycetes</taxon>
        <taxon>Agaricomycetidae</taxon>
        <taxon>Agaricales</taxon>
        <taxon>Agaricineae</taxon>
        <taxon>Psathyrellaceae</taxon>
        <taxon>Coprinopsis</taxon>
    </lineage>
</organism>
<feature type="domain" description="Peptidase C14 caspase" evidence="5">
    <location>
        <begin position="205"/>
        <end position="421"/>
    </location>
</feature>
<dbReference type="VEuPathDB" id="FungiDB:CC1G_02846"/>
<keyword evidence="3" id="KW-0788">Thiol protease</keyword>
<evidence type="ECO:0000256" key="1">
    <source>
        <dbReference type="ARBA" id="ARBA00009005"/>
    </source>
</evidence>
<dbReference type="GO" id="GO:0006915">
    <property type="term" value="P:apoptotic process"/>
    <property type="evidence" value="ECO:0007669"/>
    <property type="project" value="UniProtKB-KW"/>
</dbReference>
<dbReference type="InterPro" id="IPR011600">
    <property type="entry name" value="Pept_C14_caspase"/>
</dbReference>
<keyword evidence="3" id="KW-0378">Hydrolase</keyword>
<feature type="compositionally biased region" description="Low complexity" evidence="4">
    <location>
        <begin position="145"/>
        <end position="164"/>
    </location>
</feature>
<keyword evidence="7" id="KW-1185">Reference proteome</keyword>
<dbReference type="GO" id="GO:0005737">
    <property type="term" value="C:cytoplasm"/>
    <property type="evidence" value="ECO:0007669"/>
    <property type="project" value="TreeGrafter"/>
</dbReference>
<gene>
    <name evidence="6" type="ORF">CC1G_02846</name>
</gene>
<name>A8N077_COPC7</name>
<evidence type="ECO:0000259" key="5">
    <source>
        <dbReference type="Pfam" id="PF00656"/>
    </source>
</evidence>
<comment type="similarity">
    <text evidence="1">Belongs to the peptidase C14B family.</text>
</comment>
<dbReference type="OMA" id="DFPGANS"/>
<dbReference type="RefSeq" id="XP_001828265.2">
    <property type="nucleotide sequence ID" value="XM_001828213.2"/>
</dbReference>
<dbReference type="EMBL" id="AACS02000001">
    <property type="protein sequence ID" value="EAU93616.2"/>
    <property type="molecule type" value="Genomic_DNA"/>
</dbReference>
<feature type="region of interest" description="Disordered" evidence="4">
    <location>
        <begin position="138"/>
        <end position="194"/>
    </location>
</feature>
<feature type="compositionally biased region" description="Basic residues" evidence="4">
    <location>
        <begin position="89"/>
        <end position="103"/>
    </location>
</feature>
<dbReference type="AlphaFoldDB" id="A8N077"/>
<sequence length="442" mass="48765">MMWDLSGGRATPQPPPQSAPPRMPSPAFPVPQHAPSSSHSNMPNVGSLYPPLPLYGSTSFDAYQTSQDAHYPTTSQYTTPSGHTITVTHHSKSSHRRQRRHSHSVVTPIPTPTPPQAVPQVPIYTTYAPVSYTKPTIIYPPNFGQSSQQARPPSQPRPSSSQEARPSKPSRESSSQKPTKMAKPSKSSDSNTEPEFRYYSKCTGRRKALCIGINYRGQSNELRGCVNDAKNMRRFLIDKGGYRSEDIVLLTDDVSNPRHLPTRKNIISCMKWLVRNANPNDALFFHYSGHGGQTPDLDGDEIDGWDEVIYPLDFKKNGHITDDEMHDLMALFDSCHSGTVLDLPYIYSSRGRLKGSHVSDRARRRKKTYADVISWSGCKDGQTSADTFHGGVAVGAMSHAFIEALSKNLFLAGSCLNSLLTETALQPLAPSNPIKNSFVRSG</sequence>
<accession>A8N077</accession>
<evidence type="ECO:0000313" key="7">
    <source>
        <dbReference type="Proteomes" id="UP000001861"/>
    </source>
</evidence>
<feature type="compositionally biased region" description="Pro residues" evidence="4">
    <location>
        <begin position="12"/>
        <end position="29"/>
    </location>
</feature>
<dbReference type="KEGG" id="cci:CC1G_02846"/>
<dbReference type="MEROPS" id="C14.035"/>
<dbReference type="GO" id="GO:0006508">
    <property type="term" value="P:proteolysis"/>
    <property type="evidence" value="ECO:0007669"/>
    <property type="project" value="InterPro"/>
</dbReference>
<keyword evidence="3" id="KW-0645">Protease</keyword>
<comment type="caution">
    <text evidence="6">The sequence shown here is derived from an EMBL/GenBank/DDBJ whole genome shotgun (WGS) entry which is preliminary data.</text>
</comment>
<dbReference type="Proteomes" id="UP000001861">
    <property type="component" value="Unassembled WGS sequence"/>
</dbReference>
<feature type="region of interest" description="Disordered" evidence="4">
    <location>
        <begin position="1"/>
        <end position="51"/>
    </location>
</feature>
<feature type="compositionally biased region" description="Polar residues" evidence="4">
    <location>
        <begin position="34"/>
        <end position="44"/>
    </location>
</feature>
<evidence type="ECO:0000256" key="3">
    <source>
        <dbReference type="ARBA" id="ARBA00022807"/>
    </source>
</evidence>
<reference evidence="6 7" key="1">
    <citation type="journal article" date="2010" name="Proc. Natl. Acad. Sci. U.S.A.">
        <title>Insights into evolution of multicellular fungi from the assembled chromosomes of the mushroom Coprinopsis cinerea (Coprinus cinereus).</title>
        <authorList>
            <person name="Stajich J.E."/>
            <person name="Wilke S.K."/>
            <person name="Ahren D."/>
            <person name="Au C.H."/>
            <person name="Birren B.W."/>
            <person name="Borodovsky M."/>
            <person name="Burns C."/>
            <person name="Canback B."/>
            <person name="Casselton L.A."/>
            <person name="Cheng C.K."/>
            <person name="Deng J."/>
            <person name="Dietrich F.S."/>
            <person name="Fargo D.C."/>
            <person name="Farman M.L."/>
            <person name="Gathman A.C."/>
            <person name="Goldberg J."/>
            <person name="Guigo R."/>
            <person name="Hoegger P.J."/>
            <person name="Hooker J.B."/>
            <person name="Huggins A."/>
            <person name="James T.Y."/>
            <person name="Kamada T."/>
            <person name="Kilaru S."/>
            <person name="Kodira C."/>
            <person name="Kues U."/>
            <person name="Kupfer D."/>
            <person name="Kwan H.S."/>
            <person name="Lomsadze A."/>
            <person name="Li W."/>
            <person name="Lilly W.W."/>
            <person name="Ma L.J."/>
            <person name="Mackey A.J."/>
            <person name="Manning G."/>
            <person name="Martin F."/>
            <person name="Muraguchi H."/>
            <person name="Natvig D.O."/>
            <person name="Palmerini H."/>
            <person name="Ramesh M.A."/>
            <person name="Rehmeyer C.J."/>
            <person name="Roe B.A."/>
            <person name="Shenoy N."/>
            <person name="Stanke M."/>
            <person name="Ter-Hovhannisyan V."/>
            <person name="Tunlid A."/>
            <person name="Velagapudi R."/>
            <person name="Vision T.J."/>
            <person name="Zeng Q."/>
            <person name="Zolan M.E."/>
            <person name="Pukkila P.J."/>
        </authorList>
    </citation>
    <scope>NUCLEOTIDE SEQUENCE [LARGE SCALE GENOMIC DNA]</scope>
    <source>
        <strain evidence="7">Okayama-7 / 130 / ATCC MYA-4618 / FGSC 9003</strain>
    </source>
</reference>
<feature type="compositionally biased region" description="Polar residues" evidence="4">
    <location>
        <begin position="71"/>
        <end position="88"/>
    </location>
</feature>
<dbReference type="PANTHER" id="PTHR48104">
    <property type="entry name" value="METACASPASE-4"/>
    <property type="match status" value="1"/>
</dbReference>
<dbReference type="Pfam" id="PF00656">
    <property type="entry name" value="Peptidase_C14"/>
    <property type="match status" value="1"/>
</dbReference>
<dbReference type="GO" id="GO:0004197">
    <property type="term" value="F:cysteine-type endopeptidase activity"/>
    <property type="evidence" value="ECO:0007669"/>
    <property type="project" value="InterPro"/>
</dbReference>
<dbReference type="SUPFAM" id="SSF52129">
    <property type="entry name" value="Caspase-like"/>
    <property type="match status" value="1"/>
</dbReference>
<protein>
    <submittedName>
        <fullName evidence="6">CasA protein</fullName>
    </submittedName>
</protein>
<dbReference type="InterPro" id="IPR029030">
    <property type="entry name" value="Caspase-like_dom_sf"/>
</dbReference>
<dbReference type="OrthoDB" id="3223806at2759"/>
<dbReference type="InParanoid" id="A8N077"/>
<dbReference type="PANTHER" id="PTHR48104:SF30">
    <property type="entry name" value="METACASPASE-1"/>
    <property type="match status" value="1"/>
</dbReference>
<dbReference type="GeneID" id="6004594"/>
<dbReference type="InterPro" id="IPR050452">
    <property type="entry name" value="Metacaspase"/>
</dbReference>
<evidence type="ECO:0000256" key="4">
    <source>
        <dbReference type="SAM" id="MobiDB-lite"/>
    </source>
</evidence>
<dbReference type="Gene3D" id="3.40.50.12660">
    <property type="match status" value="1"/>
</dbReference>
<dbReference type="HOGENOM" id="CLU_029389_1_1_1"/>
<keyword evidence="2" id="KW-0053">Apoptosis</keyword>